<dbReference type="NCBIfam" id="TIGR03696">
    <property type="entry name" value="Rhs_assc_core"/>
    <property type="match status" value="1"/>
</dbReference>
<dbReference type="InterPro" id="IPR022385">
    <property type="entry name" value="Rhs_assc_core"/>
</dbReference>
<dbReference type="PANTHER" id="PTHR32305">
    <property type="match status" value="1"/>
</dbReference>
<dbReference type="InterPro" id="IPR050708">
    <property type="entry name" value="T6SS_VgrG/RHS"/>
</dbReference>
<gene>
    <name evidence="1" type="ORF">CLV51_1168</name>
</gene>
<organism evidence="1 2">
    <name type="scientific">Chitinophaga niastensis</name>
    <dbReference type="NCBI Taxonomy" id="536980"/>
    <lineage>
        <taxon>Bacteria</taxon>
        <taxon>Pseudomonadati</taxon>
        <taxon>Bacteroidota</taxon>
        <taxon>Chitinophagia</taxon>
        <taxon>Chitinophagales</taxon>
        <taxon>Chitinophagaceae</taxon>
        <taxon>Chitinophaga</taxon>
    </lineage>
</organism>
<evidence type="ECO:0000313" key="1">
    <source>
        <dbReference type="EMBL" id="PSL42292.1"/>
    </source>
</evidence>
<dbReference type="PANTHER" id="PTHR32305:SF15">
    <property type="entry name" value="PROTEIN RHSA-RELATED"/>
    <property type="match status" value="1"/>
</dbReference>
<protein>
    <submittedName>
        <fullName evidence="1">RHS repeat-associated protein</fullName>
    </submittedName>
</protein>
<sequence>FGLTMSGISSNALKGSNYPENRMKYNGKELQSKEFNDGSGLEWYDYGARMYDAQIGRWHVIDPLADQMRRHSPYNYAFDNPIRFIDPDGMGPTDFVKDKDGNIRWDKNANSQATTKDGETYLGKSLTFNFNSYIDAKLWDGPGGDVPAGDKLTSTVTITGQENSEGELTGVTATSKVKIGETPVGTARDNYPGLGDDQNKLSATTTSEGMNVSFKQHASVPKIEELALNTMGYNIVNVGQKLDVNISPKGAVSVSAATDVFPSATLKLNGSTIMQYNQPSFKETHRFRIVNNHLVREYKPAMWYKRL</sequence>
<dbReference type="Gene3D" id="2.180.10.10">
    <property type="entry name" value="RHS repeat-associated core"/>
    <property type="match status" value="1"/>
</dbReference>
<dbReference type="AlphaFoldDB" id="A0A2P8H7U5"/>
<feature type="non-terminal residue" evidence="1">
    <location>
        <position position="1"/>
    </location>
</feature>
<dbReference type="Proteomes" id="UP000240971">
    <property type="component" value="Unassembled WGS sequence"/>
</dbReference>
<reference evidence="1 2" key="1">
    <citation type="submission" date="2018-03" db="EMBL/GenBank/DDBJ databases">
        <title>Genomic Encyclopedia of Archaeal and Bacterial Type Strains, Phase II (KMG-II): from individual species to whole genera.</title>
        <authorList>
            <person name="Goeker M."/>
        </authorList>
    </citation>
    <scope>NUCLEOTIDE SEQUENCE [LARGE SCALE GENOMIC DNA]</scope>
    <source>
        <strain evidence="1 2">DSM 24859</strain>
    </source>
</reference>
<comment type="caution">
    <text evidence="1">The sequence shown here is derived from an EMBL/GenBank/DDBJ whole genome shotgun (WGS) entry which is preliminary data.</text>
</comment>
<accession>A0A2P8H7U5</accession>
<name>A0A2P8H7U5_CHINA</name>
<evidence type="ECO:0000313" key="2">
    <source>
        <dbReference type="Proteomes" id="UP000240971"/>
    </source>
</evidence>
<proteinExistence type="predicted"/>
<dbReference type="EMBL" id="PYAW01000016">
    <property type="protein sequence ID" value="PSL42292.1"/>
    <property type="molecule type" value="Genomic_DNA"/>
</dbReference>
<dbReference type="RefSeq" id="WP_281261544.1">
    <property type="nucleotide sequence ID" value="NZ_PYAW01000016.1"/>
</dbReference>
<keyword evidence="2" id="KW-1185">Reference proteome</keyword>